<keyword evidence="2 4" id="KW-0863">Zinc-finger</keyword>
<proteinExistence type="predicted"/>
<evidence type="ECO:0000256" key="2">
    <source>
        <dbReference type="ARBA" id="ARBA00022771"/>
    </source>
</evidence>
<evidence type="ECO:0000256" key="4">
    <source>
        <dbReference type="PROSITE-ProRule" id="PRU00175"/>
    </source>
</evidence>
<dbReference type="InterPro" id="IPR001841">
    <property type="entry name" value="Znf_RING"/>
</dbReference>
<evidence type="ECO:0000313" key="7">
    <source>
        <dbReference type="EMBL" id="KAK8222648.1"/>
    </source>
</evidence>
<evidence type="ECO:0000313" key="8">
    <source>
        <dbReference type="Proteomes" id="UP001492380"/>
    </source>
</evidence>
<evidence type="ECO:0000256" key="1">
    <source>
        <dbReference type="ARBA" id="ARBA00022723"/>
    </source>
</evidence>
<dbReference type="PROSITE" id="PS50089">
    <property type="entry name" value="ZF_RING_2"/>
    <property type="match status" value="1"/>
</dbReference>
<reference evidence="7 8" key="1">
    <citation type="submission" date="2024-04" db="EMBL/GenBank/DDBJ databases">
        <title>Phyllosticta paracitricarpa is synonymous to the EU quarantine fungus P. citricarpa based on phylogenomic analyses.</title>
        <authorList>
            <consortium name="Lawrence Berkeley National Laboratory"/>
            <person name="Van Ingen-Buijs V.A."/>
            <person name="Van Westerhoven A.C."/>
            <person name="Haridas S."/>
            <person name="Skiadas P."/>
            <person name="Martin F."/>
            <person name="Groenewald J.Z."/>
            <person name="Crous P.W."/>
            <person name="Seidl M.F."/>
        </authorList>
    </citation>
    <scope>NUCLEOTIDE SEQUENCE [LARGE SCALE GENOMIC DNA]</scope>
    <source>
        <strain evidence="7 8">CBS 123374</strain>
    </source>
</reference>
<evidence type="ECO:0000256" key="3">
    <source>
        <dbReference type="ARBA" id="ARBA00022833"/>
    </source>
</evidence>
<evidence type="ECO:0000256" key="5">
    <source>
        <dbReference type="SAM" id="MobiDB-lite"/>
    </source>
</evidence>
<keyword evidence="1" id="KW-0479">Metal-binding</keyword>
<feature type="compositionally biased region" description="Polar residues" evidence="5">
    <location>
        <begin position="257"/>
        <end position="266"/>
    </location>
</feature>
<dbReference type="InterPro" id="IPR017907">
    <property type="entry name" value="Znf_RING_CS"/>
</dbReference>
<feature type="region of interest" description="Disordered" evidence="5">
    <location>
        <begin position="252"/>
        <end position="313"/>
    </location>
</feature>
<keyword evidence="8" id="KW-1185">Reference proteome</keyword>
<name>A0ABR1YAH2_9PEZI</name>
<dbReference type="Pfam" id="PF00097">
    <property type="entry name" value="zf-C3HC4"/>
    <property type="match status" value="1"/>
</dbReference>
<evidence type="ECO:0000259" key="6">
    <source>
        <dbReference type="PROSITE" id="PS50089"/>
    </source>
</evidence>
<dbReference type="Gene3D" id="3.30.40.10">
    <property type="entry name" value="Zinc/RING finger domain, C3HC4 (zinc finger)"/>
    <property type="match status" value="1"/>
</dbReference>
<dbReference type="SUPFAM" id="SSF57850">
    <property type="entry name" value="RING/U-box"/>
    <property type="match status" value="1"/>
</dbReference>
<comment type="caution">
    <text evidence="7">The sequence shown here is derived from an EMBL/GenBank/DDBJ whole genome shotgun (WGS) entry which is preliminary data.</text>
</comment>
<feature type="domain" description="RING-type" evidence="6">
    <location>
        <begin position="307"/>
        <end position="348"/>
    </location>
</feature>
<feature type="compositionally biased region" description="Acidic residues" evidence="5">
    <location>
        <begin position="289"/>
        <end position="302"/>
    </location>
</feature>
<accession>A0ABR1YAH2</accession>
<dbReference type="EMBL" id="JBBWRZ010000015">
    <property type="protein sequence ID" value="KAK8222648.1"/>
    <property type="molecule type" value="Genomic_DNA"/>
</dbReference>
<dbReference type="InterPro" id="IPR018957">
    <property type="entry name" value="Znf_C3HC4_RING-type"/>
</dbReference>
<sequence length="351" mass="38892">MERPARSSTLLVMGANRVPMMDTEANVGVLEQWLSTISAGSSALRKITDTSLLEPALSTYGVHKVALEQESSHEIKPEITISSLAASVLHPLSTLAEEDCYHAAKLVVQHLDRQIEELYHAAWTFPTRDLAVFQQMNTPQVLFTICLLVALYATSHAYGIGETAGYYMERAADAGVLSKTLEPAVLLHYQQSLPALIGDGDLKCNLCLGSYELSIITADEIGVDFDKGIDYSAASWESAPQLWPEDEMDFDAPVEDWSSQPASQTQDDAKDNNDDIEGEEYTLVADNFSENDEEADSDDDDNNHDHCTEPEEETESTCFISKTRCGHSFCSDCLDLWVEISYRCPECRELL</sequence>
<keyword evidence="3" id="KW-0862">Zinc</keyword>
<dbReference type="Proteomes" id="UP001492380">
    <property type="component" value="Unassembled WGS sequence"/>
</dbReference>
<gene>
    <name evidence="7" type="ORF">HDK90DRAFT_515709</name>
</gene>
<organism evidence="7 8">
    <name type="scientific">Phyllosticta capitalensis</name>
    <dbReference type="NCBI Taxonomy" id="121624"/>
    <lineage>
        <taxon>Eukaryota</taxon>
        <taxon>Fungi</taxon>
        <taxon>Dikarya</taxon>
        <taxon>Ascomycota</taxon>
        <taxon>Pezizomycotina</taxon>
        <taxon>Dothideomycetes</taxon>
        <taxon>Dothideomycetes incertae sedis</taxon>
        <taxon>Botryosphaeriales</taxon>
        <taxon>Phyllostictaceae</taxon>
        <taxon>Phyllosticta</taxon>
    </lineage>
</organism>
<protein>
    <recommendedName>
        <fullName evidence="6">RING-type domain-containing protein</fullName>
    </recommendedName>
</protein>
<dbReference type="PROSITE" id="PS00518">
    <property type="entry name" value="ZF_RING_1"/>
    <property type="match status" value="1"/>
</dbReference>
<dbReference type="InterPro" id="IPR013083">
    <property type="entry name" value="Znf_RING/FYVE/PHD"/>
</dbReference>